<gene>
    <name evidence="1" type="ORF">AVDCRST_MAG90-3438</name>
</gene>
<dbReference type="EMBL" id="CADCUC010000736">
    <property type="protein sequence ID" value="CAA9366366.1"/>
    <property type="molecule type" value="Genomic_DNA"/>
</dbReference>
<proteinExistence type="predicted"/>
<evidence type="ECO:0000313" key="1">
    <source>
        <dbReference type="EMBL" id="CAA9366366.1"/>
    </source>
</evidence>
<dbReference type="AlphaFoldDB" id="A0A6J4MTR1"/>
<name>A0A6J4MTR1_9HYPH</name>
<sequence length="145" mass="15752">MIKTALRGFVDQVVEKRTISAEDVAFLQGTVLPHGLAMREEADMLVALDRAVADADPSWVVFLVASVVDFVVWTSRPTGYVGHDDASWLVATLSCGKGPTPYARRIAFEVIREAEQVDEALLAFALRGVRQHRSQVGADRGSLAA</sequence>
<accession>A0A6J4MTR1</accession>
<organism evidence="1">
    <name type="scientific">uncultured Microvirga sp</name>
    <dbReference type="NCBI Taxonomy" id="412392"/>
    <lineage>
        <taxon>Bacteria</taxon>
        <taxon>Pseudomonadati</taxon>
        <taxon>Pseudomonadota</taxon>
        <taxon>Alphaproteobacteria</taxon>
        <taxon>Hyphomicrobiales</taxon>
        <taxon>Methylobacteriaceae</taxon>
        <taxon>Microvirga</taxon>
        <taxon>environmental samples</taxon>
    </lineage>
</organism>
<reference evidence="1" key="1">
    <citation type="submission" date="2020-02" db="EMBL/GenBank/DDBJ databases">
        <authorList>
            <person name="Meier V. D."/>
        </authorList>
    </citation>
    <scope>NUCLEOTIDE SEQUENCE</scope>
    <source>
        <strain evidence="1">AVDCRST_MAG90</strain>
    </source>
</reference>
<protein>
    <submittedName>
        <fullName evidence="1">Uncharacterized protein</fullName>
    </submittedName>
</protein>